<feature type="compositionally biased region" description="Low complexity" evidence="1">
    <location>
        <begin position="31"/>
        <end position="49"/>
    </location>
</feature>
<keyword evidence="2" id="KW-1185">Reference proteome</keyword>
<organism evidence="2 3">
    <name type="scientific">Panagrolaimus superbus</name>
    <dbReference type="NCBI Taxonomy" id="310955"/>
    <lineage>
        <taxon>Eukaryota</taxon>
        <taxon>Metazoa</taxon>
        <taxon>Ecdysozoa</taxon>
        <taxon>Nematoda</taxon>
        <taxon>Chromadorea</taxon>
        <taxon>Rhabditida</taxon>
        <taxon>Tylenchina</taxon>
        <taxon>Panagrolaimomorpha</taxon>
        <taxon>Panagrolaimoidea</taxon>
        <taxon>Panagrolaimidae</taxon>
        <taxon>Panagrolaimus</taxon>
    </lineage>
</organism>
<evidence type="ECO:0000313" key="2">
    <source>
        <dbReference type="Proteomes" id="UP000887577"/>
    </source>
</evidence>
<proteinExistence type="predicted"/>
<dbReference type="Proteomes" id="UP000887577">
    <property type="component" value="Unplaced"/>
</dbReference>
<protein>
    <submittedName>
        <fullName evidence="3">Uncharacterized protein</fullName>
    </submittedName>
</protein>
<reference evidence="3" key="1">
    <citation type="submission" date="2022-11" db="UniProtKB">
        <authorList>
            <consortium name="WormBaseParasite"/>
        </authorList>
    </citation>
    <scope>IDENTIFICATION</scope>
</reference>
<accession>A0A914Z4S5</accession>
<evidence type="ECO:0000256" key="1">
    <source>
        <dbReference type="SAM" id="MobiDB-lite"/>
    </source>
</evidence>
<feature type="region of interest" description="Disordered" evidence="1">
    <location>
        <begin position="18"/>
        <end position="78"/>
    </location>
</feature>
<name>A0A914Z4S5_9BILA</name>
<dbReference type="AlphaFoldDB" id="A0A914Z4S5"/>
<sequence length="415" mass="47027">MEDSTLHLDPVLARMSRSQATLSIPSNEHVTSSISEAASTSPSTSTNSSVRAEPILPLASTETPKPSRKRASDASRPLIKSQKVSEKLLVEEDCYTSKASLEKARNSLPKKHDIKLKLDVLIPYPFYRKIDSGYVKSIKELIGQKVFDTKRTTFTVCEDPASTKYLVLDGNHRVTALLELYSAECVLEFDCVVYGSLSKEQMFAICLSLTEPSMSLELRFLDQMNVFRKYRLARGVQRSTKVFDSQLEHGRLLVNKPNEYAIQVAQMSDDDYETVATYVNAFQNYLVPESPHRETKKKSKKQKIHFSNLTENGKLPDLKCGVFWKTFMKGFKINQSYTLSLLKPQEDGTFLTLHEVKECAKNQPQFLLRLKKMNIHFHTLEEASKALCDGKVLSDGKLMSALCSRKYVFLIMAFC</sequence>
<dbReference type="WBParaSite" id="PSU_v2.g6899.t1">
    <property type="protein sequence ID" value="PSU_v2.g6899.t1"/>
    <property type="gene ID" value="PSU_v2.g6899"/>
</dbReference>
<evidence type="ECO:0000313" key="3">
    <source>
        <dbReference type="WBParaSite" id="PSU_v2.g6899.t1"/>
    </source>
</evidence>
<feature type="compositionally biased region" description="Polar residues" evidence="1">
    <location>
        <begin position="18"/>
        <end position="30"/>
    </location>
</feature>